<dbReference type="Proteomes" id="UP001172738">
    <property type="component" value="Unassembled WGS sequence"/>
</dbReference>
<proteinExistence type="predicted"/>
<evidence type="ECO:0000256" key="2">
    <source>
        <dbReference type="SAM" id="Phobius"/>
    </source>
</evidence>
<keyword evidence="2" id="KW-0812">Transmembrane</keyword>
<accession>A0ABT8G3W8</accession>
<comment type="caution">
    <text evidence="3">The sequence shown here is derived from an EMBL/GenBank/DDBJ whole genome shotgun (WGS) entry which is preliminary data.</text>
</comment>
<feature type="transmembrane region" description="Helical" evidence="2">
    <location>
        <begin position="43"/>
        <end position="62"/>
    </location>
</feature>
<protein>
    <submittedName>
        <fullName evidence="3">Uncharacterized protein</fullName>
    </submittedName>
</protein>
<organism evidence="3 4">
    <name type="scientific">Demequina zhanjiangensis</name>
    <dbReference type="NCBI Taxonomy" id="3051659"/>
    <lineage>
        <taxon>Bacteria</taxon>
        <taxon>Bacillati</taxon>
        <taxon>Actinomycetota</taxon>
        <taxon>Actinomycetes</taxon>
        <taxon>Micrococcales</taxon>
        <taxon>Demequinaceae</taxon>
        <taxon>Demequina</taxon>
    </lineage>
</organism>
<keyword evidence="2" id="KW-0472">Membrane</keyword>
<feature type="region of interest" description="Disordered" evidence="1">
    <location>
        <begin position="68"/>
        <end position="89"/>
    </location>
</feature>
<evidence type="ECO:0000313" key="4">
    <source>
        <dbReference type="Proteomes" id="UP001172738"/>
    </source>
</evidence>
<dbReference type="RefSeq" id="WP_301129744.1">
    <property type="nucleotide sequence ID" value="NZ_JAUHPV010000008.1"/>
</dbReference>
<evidence type="ECO:0000256" key="1">
    <source>
        <dbReference type="SAM" id="MobiDB-lite"/>
    </source>
</evidence>
<keyword evidence="2" id="KW-1133">Transmembrane helix</keyword>
<reference evidence="3" key="1">
    <citation type="submission" date="2023-06" db="EMBL/GenBank/DDBJ databases">
        <title>SYSU T00b26.</title>
        <authorList>
            <person name="Gao L."/>
            <person name="Fang B.-Z."/>
            <person name="Li W.-J."/>
        </authorList>
    </citation>
    <scope>NUCLEOTIDE SEQUENCE</scope>
    <source>
        <strain evidence="3">SYSU T00b26</strain>
    </source>
</reference>
<dbReference type="EMBL" id="JAUHPV010000008">
    <property type="protein sequence ID" value="MDN4473833.1"/>
    <property type="molecule type" value="Genomic_DNA"/>
</dbReference>
<keyword evidence="4" id="KW-1185">Reference proteome</keyword>
<sequence length="354" mass="37643">MSDARQAFRDLHEVAGQVFDTTELRADPARVEERVSRYRAGRAVLASFAGIGVAGVVVAGALQAPGAAEVSPATSPTPPPIPQPTDIVTDARDPACADATVVPGAPAGDVGGLEGWWNATPIAPCDEWNPAILAHPDTVTINTSDGTMLEASYRTSLAALGVYADLGPDFRVPDPDPEWPAASIIVIDAATGEVLSSSRISELHGQIYSAAEIQLDDPGFYKVERPYPAGAVEPTLEDLWPRAAGAEVLWEDDKVVRFLSGEAQPGEFSVVKADASVYAARDWQCAWLREYLWGAGAADAKRVSAALGELERFSQLDAIANYQPELGEQLDEVLLEPLRTGDTSEITSFVSRSC</sequence>
<gene>
    <name evidence="3" type="ORF">QQX04_12580</name>
</gene>
<evidence type="ECO:0000313" key="3">
    <source>
        <dbReference type="EMBL" id="MDN4473833.1"/>
    </source>
</evidence>
<name>A0ABT8G3W8_9MICO</name>